<dbReference type="AlphaFoldDB" id="A0AAN7JEW0"/>
<gene>
    <name evidence="7" type="ORF">RGQ29_001889</name>
</gene>
<keyword evidence="3" id="KW-0713">Self-incompatibility</keyword>
<comment type="similarity">
    <text evidence="2">Belongs to the plant self-incompatibility (S1) protein family.</text>
</comment>
<evidence type="ECO:0000256" key="2">
    <source>
        <dbReference type="ARBA" id="ARBA00005581"/>
    </source>
</evidence>
<dbReference type="Pfam" id="PF05938">
    <property type="entry name" value="Self-incomp_S1"/>
    <property type="match status" value="1"/>
</dbReference>
<feature type="chain" id="PRO_5042964601" description="S-protein homolog" evidence="6">
    <location>
        <begin position="30"/>
        <end position="134"/>
    </location>
</feature>
<evidence type="ECO:0000256" key="3">
    <source>
        <dbReference type="ARBA" id="ARBA00022471"/>
    </source>
</evidence>
<evidence type="ECO:0000256" key="1">
    <source>
        <dbReference type="ARBA" id="ARBA00004613"/>
    </source>
</evidence>
<dbReference type="GO" id="GO:0005576">
    <property type="term" value="C:extracellular region"/>
    <property type="evidence" value="ECO:0007669"/>
    <property type="project" value="UniProtKB-SubCell"/>
</dbReference>
<evidence type="ECO:0000313" key="8">
    <source>
        <dbReference type="Proteomes" id="UP001324115"/>
    </source>
</evidence>
<reference evidence="7 8" key="1">
    <citation type="journal article" date="2023" name="G3 (Bethesda)">
        <title>A haplotype-resolved chromosome-scale genome for Quercus rubra L. provides insights into the genetics of adaptive traits for red oak species.</title>
        <authorList>
            <person name="Kapoor B."/>
            <person name="Jenkins J."/>
            <person name="Schmutz J."/>
            <person name="Zhebentyayeva T."/>
            <person name="Kuelheim C."/>
            <person name="Coggeshall M."/>
            <person name="Heim C."/>
            <person name="Lasky J.R."/>
            <person name="Leites L."/>
            <person name="Islam-Faridi N."/>
            <person name="Romero-Severson J."/>
            <person name="DeLeo V.L."/>
            <person name="Lucas S.M."/>
            <person name="Lazic D."/>
            <person name="Gailing O."/>
            <person name="Carlson J."/>
            <person name="Staton M."/>
        </authorList>
    </citation>
    <scope>NUCLEOTIDE SEQUENCE [LARGE SCALE GENOMIC DNA]</scope>
    <source>
        <strain evidence="7">Pseudo-F2</strain>
    </source>
</reference>
<sequence>MSHFNKNLSPLLLLALFINVTTFSMNAQAVKIYIYNYVTTHDKLVTIHCDTEMGDLGSFNLPYDRKYEIEINPMKVACDFKWDGGVLYYHMMYNPSSNTPSDKCTTCVWLLRPKPGGLCYQKSSSSEECYTYDG</sequence>
<evidence type="ECO:0000256" key="6">
    <source>
        <dbReference type="SAM" id="SignalP"/>
    </source>
</evidence>
<feature type="signal peptide" evidence="6">
    <location>
        <begin position="1"/>
        <end position="29"/>
    </location>
</feature>
<name>A0AAN7JEW0_QUERU</name>
<keyword evidence="5 6" id="KW-0732">Signal</keyword>
<evidence type="ECO:0000313" key="7">
    <source>
        <dbReference type="EMBL" id="KAK4608262.1"/>
    </source>
</evidence>
<dbReference type="InterPro" id="IPR010264">
    <property type="entry name" value="Self-incomp_S1"/>
</dbReference>
<keyword evidence="4" id="KW-0964">Secreted</keyword>
<proteinExistence type="inferred from homology"/>
<dbReference type="GO" id="GO:0060320">
    <property type="term" value="P:rejection of self pollen"/>
    <property type="evidence" value="ECO:0007669"/>
    <property type="project" value="UniProtKB-KW"/>
</dbReference>
<dbReference type="EMBL" id="JAXUIC010000001">
    <property type="protein sequence ID" value="KAK4608262.1"/>
    <property type="molecule type" value="Genomic_DNA"/>
</dbReference>
<protein>
    <recommendedName>
        <fullName evidence="9">S-protein homolog</fullName>
    </recommendedName>
</protein>
<evidence type="ECO:0008006" key="9">
    <source>
        <dbReference type="Google" id="ProtNLM"/>
    </source>
</evidence>
<accession>A0AAN7JEW0</accession>
<organism evidence="7 8">
    <name type="scientific">Quercus rubra</name>
    <name type="common">Northern red oak</name>
    <name type="synonym">Quercus borealis</name>
    <dbReference type="NCBI Taxonomy" id="3512"/>
    <lineage>
        <taxon>Eukaryota</taxon>
        <taxon>Viridiplantae</taxon>
        <taxon>Streptophyta</taxon>
        <taxon>Embryophyta</taxon>
        <taxon>Tracheophyta</taxon>
        <taxon>Spermatophyta</taxon>
        <taxon>Magnoliopsida</taxon>
        <taxon>eudicotyledons</taxon>
        <taxon>Gunneridae</taxon>
        <taxon>Pentapetalae</taxon>
        <taxon>rosids</taxon>
        <taxon>fabids</taxon>
        <taxon>Fagales</taxon>
        <taxon>Fagaceae</taxon>
        <taxon>Quercus</taxon>
    </lineage>
</organism>
<keyword evidence="8" id="KW-1185">Reference proteome</keyword>
<comment type="caution">
    <text evidence="7">The sequence shown here is derived from an EMBL/GenBank/DDBJ whole genome shotgun (WGS) entry which is preliminary data.</text>
</comment>
<comment type="subcellular location">
    <subcellularLocation>
        <location evidence="1">Secreted</location>
    </subcellularLocation>
</comment>
<dbReference type="Proteomes" id="UP001324115">
    <property type="component" value="Unassembled WGS sequence"/>
</dbReference>
<evidence type="ECO:0000256" key="5">
    <source>
        <dbReference type="ARBA" id="ARBA00022729"/>
    </source>
</evidence>
<evidence type="ECO:0000256" key="4">
    <source>
        <dbReference type="ARBA" id="ARBA00022525"/>
    </source>
</evidence>